<name>A0A6I3KM46_9HYPH</name>
<dbReference type="RefSeq" id="WP_154739992.1">
    <property type="nucleotide sequence ID" value="NZ_WMBQ01000002.1"/>
</dbReference>
<protein>
    <submittedName>
        <fullName evidence="1">Uncharacterized protein</fullName>
    </submittedName>
</protein>
<dbReference type="AlphaFoldDB" id="A0A6I3KM46"/>
<dbReference type="Proteomes" id="UP000440694">
    <property type="component" value="Unassembled WGS sequence"/>
</dbReference>
<dbReference type="EMBL" id="WMBQ01000002">
    <property type="protein sequence ID" value="MTD95448.1"/>
    <property type="molecule type" value="Genomic_DNA"/>
</dbReference>
<keyword evidence="2" id="KW-1185">Reference proteome</keyword>
<proteinExistence type="predicted"/>
<evidence type="ECO:0000313" key="1">
    <source>
        <dbReference type="EMBL" id="MTD95448.1"/>
    </source>
</evidence>
<evidence type="ECO:0000313" key="2">
    <source>
        <dbReference type="Proteomes" id="UP000440694"/>
    </source>
</evidence>
<sequence>MAQPAESEVVSIESLLKEGWQIAGYSGTADGWSAFILFRHPSEPYLVQCRAGYDVTREKRVQTNCYRLR</sequence>
<reference evidence="1 2" key="1">
    <citation type="submission" date="2019-11" db="EMBL/GenBank/DDBJ databases">
        <title>Identification of a novel strain.</title>
        <authorList>
            <person name="Xu Q."/>
            <person name="Wang G."/>
        </authorList>
    </citation>
    <scope>NUCLEOTIDE SEQUENCE [LARGE SCALE GENOMIC DNA]</scope>
    <source>
        <strain evidence="2">xq</strain>
    </source>
</reference>
<comment type="caution">
    <text evidence="1">The sequence shown here is derived from an EMBL/GenBank/DDBJ whole genome shotgun (WGS) entry which is preliminary data.</text>
</comment>
<organism evidence="1 2">
    <name type="scientific">Hyphomicrobium album</name>
    <dbReference type="NCBI Taxonomy" id="2665159"/>
    <lineage>
        <taxon>Bacteria</taxon>
        <taxon>Pseudomonadati</taxon>
        <taxon>Pseudomonadota</taxon>
        <taxon>Alphaproteobacteria</taxon>
        <taxon>Hyphomicrobiales</taxon>
        <taxon>Hyphomicrobiaceae</taxon>
        <taxon>Hyphomicrobium</taxon>
    </lineage>
</organism>
<gene>
    <name evidence="1" type="ORF">GIW81_14000</name>
</gene>
<accession>A0A6I3KM46</accession>